<dbReference type="InterPro" id="IPR052343">
    <property type="entry name" value="Retrotransposon-Effector_Assoc"/>
</dbReference>
<gene>
    <name evidence="1" type="ORF">KIW84_072804</name>
</gene>
<dbReference type="PANTHER" id="PTHR46890:SF50">
    <property type="entry name" value="RNA-DIRECTED DNA POLYMERASE, EUKARYOTA, REVERSE TRANSCRIPTASE ZINC-BINDING DOMAIN PROTEIN-RELATED"/>
    <property type="match status" value="1"/>
</dbReference>
<dbReference type="AlphaFoldDB" id="A0A9D4VMT7"/>
<evidence type="ECO:0000313" key="2">
    <source>
        <dbReference type="Proteomes" id="UP001058974"/>
    </source>
</evidence>
<sequence>MKDRFRRNFINVVDSPSDKVEGMLEVKEAVKSNFDNFFKETNFTRPVPEGITFNCVFEEDNGILEEPFSESEIKKEVWSCDGSKSVDPDGFIFEFLKHIWVVIKDDAFRFVKYFHSKAKLTKACTYSFITLIPKVNNPQSLSEYRLICLVGCLYKILAKLLAFRLKKEAFPEAFARAMDKGDNIVDEGSWFNGEWSWKNFYNSDISATDAATQVDEINRILPDIEPLQNEEDDYIWFADKSKGFIVNSCYSKMIPCSIEHLT</sequence>
<protein>
    <submittedName>
        <fullName evidence="1">Uncharacterized protein</fullName>
    </submittedName>
</protein>
<evidence type="ECO:0000313" key="1">
    <source>
        <dbReference type="EMBL" id="KAI5386411.1"/>
    </source>
</evidence>
<organism evidence="1 2">
    <name type="scientific">Pisum sativum</name>
    <name type="common">Garden pea</name>
    <name type="synonym">Lathyrus oleraceus</name>
    <dbReference type="NCBI Taxonomy" id="3888"/>
    <lineage>
        <taxon>Eukaryota</taxon>
        <taxon>Viridiplantae</taxon>
        <taxon>Streptophyta</taxon>
        <taxon>Embryophyta</taxon>
        <taxon>Tracheophyta</taxon>
        <taxon>Spermatophyta</taxon>
        <taxon>Magnoliopsida</taxon>
        <taxon>eudicotyledons</taxon>
        <taxon>Gunneridae</taxon>
        <taxon>Pentapetalae</taxon>
        <taxon>rosids</taxon>
        <taxon>fabids</taxon>
        <taxon>Fabales</taxon>
        <taxon>Fabaceae</taxon>
        <taxon>Papilionoideae</taxon>
        <taxon>50 kb inversion clade</taxon>
        <taxon>NPAAA clade</taxon>
        <taxon>Hologalegina</taxon>
        <taxon>IRL clade</taxon>
        <taxon>Fabeae</taxon>
        <taxon>Lathyrus</taxon>
    </lineage>
</organism>
<keyword evidence="2" id="KW-1185">Reference proteome</keyword>
<dbReference type="Proteomes" id="UP001058974">
    <property type="component" value="Chromosome 7"/>
</dbReference>
<accession>A0A9D4VMT7</accession>
<dbReference type="Gramene" id="Psat07G0280400-T1">
    <property type="protein sequence ID" value="KAI5386411.1"/>
    <property type="gene ID" value="KIW84_072804"/>
</dbReference>
<dbReference type="EMBL" id="JAMSHJ010000007">
    <property type="protein sequence ID" value="KAI5386411.1"/>
    <property type="molecule type" value="Genomic_DNA"/>
</dbReference>
<dbReference type="PANTHER" id="PTHR46890">
    <property type="entry name" value="NON-LTR RETROLELEMENT REVERSE TRANSCRIPTASE-LIKE PROTEIN-RELATED"/>
    <property type="match status" value="1"/>
</dbReference>
<name>A0A9D4VMT7_PEA</name>
<proteinExistence type="predicted"/>
<reference evidence="1 2" key="1">
    <citation type="journal article" date="2022" name="Nat. Genet.">
        <title>Improved pea reference genome and pan-genome highlight genomic features and evolutionary characteristics.</title>
        <authorList>
            <person name="Yang T."/>
            <person name="Liu R."/>
            <person name="Luo Y."/>
            <person name="Hu S."/>
            <person name="Wang D."/>
            <person name="Wang C."/>
            <person name="Pandey M.K."/>
            <person name="Ge S."/>
            <person name="Xu Q."/>
            <person name="Li N."/>
            <person name="Li G."/>
            <person name="Huang Y."/>
            <person name="Saxena R.K."/>
            <person name="Ji Y."/>
            <person name="Li M."/>
            <person name="Yan X."/>
            <person name="He Y."/>
            <person name="Liu Y."/>
            <person name="Wang X."/>
            <person name="Xiang C."/>
            <person name="Varshney R.K."/>
            <person name="Ding H."/>
            <person name="Gao S."/>
            <person name="Zong X."/>
        </authorList>
    </citation>
    <scope>NUCLEOTIDE SEQUENCE [LARGE SCALE GENOMIC DNA]</scope>
    <source>
        <strain evidence="1 2">cv. Zhongwan 6</strain>
    </source>
</reference>
<comment type="caution">
    <text evidence="1">The sequence shown here is derived from an EMBL/GenBank/DDBJ whole genome shotgun (WGS) entry which is preliminary data.</text>
</comment>